<dbReference type="Gene3D" id="3.10.620.30">
    <property type="match status" value="1"/>
</dbReference>
<organism evidence="3 4">
    <name type="scientific">Frankia alni (strain DSM 45986 / CECT 9034 / ACN14a)</name>
    <dbReference type="NCBI Taxonomy" id="326424"/>
    <lineage>
        <taxon>Bacteria</taxon>
        <taxon>Bacillati</taxon>
        <taxon>Actinomycetota</taxon>
        <taxon>Actinomycetes</taxon>
        <taxon>Frankiales</taxon>
        <taxon>Frankiaceae</taxon>
        <taxon>Frankia</taxon>
    </lineage>
</organism>
<dbReference type="InterPro" id="IPR002931">
    <property type="entry name" value="Transglutaminase-like"/>
</dbReference>
<evidence type="ECO:0000259" key="2">
    <source>
        <dbReference type="SMART" id="SM00460"/>
    </source>
</evidence>
<feature type="compositionally biased region" description="Low complexity" evidence="1">
    <location>
        <begin position="1"/>
        <end position="16"/>
    </location>
</feature>
<feature type="region of interest" description="Disordered" evidence="1">
    <location>
        <begin position="1"/>
        <end position="31"/>
    </location>
</feature>
<dbReference type="HOGENOM" id="CLU_008973_1_2_11"/>
<dbReference type="KEGG" id="fal:FRAAL4545"/>
<feature type="domain" description="Transglutaminase-like" evidence="2">
    <location>
        <begin position="203"/>
        <end position="270"/>
    </location>
</feature>
<protein>
    <submittedName>
        <fullName evidence="3">Transglutaminase</fullName>
    </submittedName>
</protein>
<dbReference type="SUPFAM" id="SSF54001">
    <property type="entry name" value="Cysteine proteinases"/>
    <property type="match status" value="1"/>
</dbReference>
<reference evidence="3 4" key="1">
    <citation type="journal article" date="2007" name="Genome Res.">
        <title>Genome characteristics of facultatively symbiotic Frankia sp. strains reflect host range and host plant biogeography.</title>
        <authorList>
            <person name="Normand P."/>
            <person name="Lapierre P."/>
            <person name="Tisa L.S."/>
            <person name="Gogarten J.P."/>
            <person name="Alloisio N."/>
            <person name="Bagnarol E."/>
            <person name="Bassi C.A."/>
            <person name="Berry A.M."/>
            <person name="Bickhart D.M."/>
            <person name="Choisne N."/>
            <person name="Couloux A."/>
            <person name="Cournoyer B."/>
            <person name="Cruveiller S."/>
            <person name="Daubin V."/>
            <person name="Demange N."/>
            <person name="Francino M.P."/>
            <person name="Goltsman E."/>
            <person name="Huang Y."/>
            <person name="Kopp O.R."/>
            <person name="Labarre L."/>
            <person name="Lapidus A."/>
            <person name="Lavire C."/>
            <person name="Marechal J."/>
            <person name="Martinez M."/>
            <person name="Mastronunzio J.E."/>
            <person name="Mullin B.C."/>
            <person name="Niemann J."/>
            <person name="Pujic P."/>
            <person name="Rawnsley T."/>
            <person name="Rouy Z."/>
            <person name="Schenowitz C."/>
            <person name="Sellstedt A."/>
            <person name="Tavares F."/>
            <person name="Tomkins J.P."/>
            <person name="Vallenet D."/>
            <person name="Valverde C."/>
            <person name="Wall L.G."/>
            <person name="Wang Y."/>
            <person name="Medigue C."/>
            <person name="Benson D.R."/>
        </authorList>
    </citation>
    <scope>NUCLEOTIDE SEQUENCE [LARGE SCALE GENOMIC DNA]</scope>
    <source>
        <strain evidence="4">DSM 45986 / CECT 9034 / ACN14a</strain>
    </source>
</reference>
<dbReference type="AlphaFoldDB" id="Q0RH46"/>
<dbReference type="EMBL" id="CT573213">
    <property type="protein sequence ID" value="CAJ63187.1"/>
    <property type="molecule type" value="Genomic_DNA"/>
</dbReference>
<dbReference type="Proteomes" id="UP000000657">
    <property type="component" value="Chromosome"/>
</dbReference>
<evidence type="ECO:0000256" key="1">
    <source>
        <dbReference type="SAM" id="MobiDB-lite"/>
    </source>
</evidence>
<evidence type="ECO:0000313" key="4">
    <source>
        <dbReference type="Proteomes" id="UP000000657"/>
    </source>
</evidence>
<dbReference type="PANTHER" id="PTHR33490">
    <property type="entry name" value="BLR5614 PROTEIN-RELATED"/>
    <property type="match status" value="1"/>
</dbReference>
<dbReference type="InterPro" id="IPR013589">
    <property type="entry name" value="Bac_transglu_N"/>
</dbReference>
<accession>Q0RH46</accession>
<gene>
    <name evidence="3" type="ordered locus">FRAAL4545</name>
</gene>
<dbReference type="PANTHER" id="PTHR33490:SF6">
    <property type="entry name" value="SLL1049 PROTEIN"/>
    <property type="match status" value="1"/>
</dbReference>
<dbReference type="SMART" id="SM00460">
    <property type="entry name" value="TGc"/>
    <property type="match status" value="1"/>
</dbReference>
<dbReference type="eggNOG" id="COG1305">
    <property type="taxonomic scope" value="Bacteria"/>
</dbReference>
<keyword evidence="4" id="KW-1185">Reference proteome</keyword>
<dbReference type="Pfam" id="PF08379">
    <property type="entry name" value="Bact_transglu_N"/>
    <property type="match status" value="1"/>
</dbReference>
<evidence type="ECO:0000313" key="3">
    <source>
        <dbReference type="EMBL" id="CAJ63187.1"/>
    </source>
</evidence>
<dbReference type="STRING" id="326424.FRAAL4545"/>
<name>Q0RH46_FRAAA</name>
<proteinExistence type="predicted"/>
<dbReference type="InterPro" id="IPR038765">
    <property type="entry name" value="Papain-like_cys_pep_sf"/>
</dbReference>
<dbReference type="Pfam" id="PF01841">
    <property type="entry name" value="Transglut_core"/>
    <property type="match status" value="1"/>
</dbReference>
<sequence>MDAAGPGAAPGAAGEPDPLDGPDPAHPTHPRGLLVSWQIRIEHSTGYRYASPVLSSYNEVRIIPQTAASQLTLEATVRTEPAATTYRYWDYWGTQVTAFDLHTPHTELVVTGRSIVQTAAAPHPPTDVPTWERLGADPVADEFVEYLRPSASTPEHPELAAAARDLAARHGPREFIPAVGDWVRERLAYRTGTTGVHTSAVEAWRRGEGVCQDFAHLALVLMRAAGMPARYVSGYQHPSATAEVGETVEGQSHAWVEGWLGRWWGFDPTNAVPAGEQHVVVARGRDYNDVPPVRGVFSGGTSTSLGVTVAVTRLA</sequence>